<dbReference type="Proteomes" id="UP001595704">
    <property type="component" value="Unassembled WGS sequence"/>
</dbReference>
<evidence type="ECO:0000313" key="2">
    <source>
        <dbReference type="EMBL" id="MFC3638376.1"/>
    </source>
</evidence>
<gene>
    <name evidence="2" type="ORF">ACFONL_13520</name>
</gene>
<evidence type="ECO:0000256" key="1">
    <source>
        <dbReference type="SAM" id="MobiDB-lite"/>
    </source>
</evidence>
<evidence type="ECO:0000313" key="3">
    <source>
        <dbReference type="Proteomes" id="UP001595704"/>
    </source>
</evidence>
<protein>
    <submittedName>
        <fullName evidence="2">Uncharacterized protein</fullName>
    </submittedName>
</protein>
<reference evidence="3" key="1">
    <citation type="journal article" date="2019" name="Int. J. Syst. Evol. Microbiol.">
        <title>The Global Catalogue of Microorganisms (GCM) 10K type strain sequencing project: providing services to taxonomists for standard genome sequencing and annotation.</title>
        <authorList>
            <consortium name="The Broad Institute Genomics Platform"/>
            <consortium name="The Broad Institute Genome Sequencing Center for Infectious Disease"/>
            <person name="Wu L."/>
            <person name="Ma J."/>
        </authorList>
    </citation>
    <scope>NUCLEOTIDE SEQUENCE [LARGE SCALE GENOMIC DNA]</scope>
    <source>
        <strain evidence="3">KCTC 42282</strain>
    </source>
</reference>
<feature type="region of interest" description="Disordered" evidence="1">
    <location>
        <begin position="38"/>
        <end position="62"/>
    </location>
</feature>
<comment type="caution">
    <text evidence="2">The sequence shown here is derived from an EMBL/GenBank/DDBJ whole genome shotgun (WGS) entry which is preliminary data.</text>
</comment>
<accession>A0ABV7UIH6</accession>
<proteinExistence type="predicted"/>
<sequence length="62" mass="6946">MARKTSQMTIAASKPFNEHRKGLYICAGNAGAAISVDTRRRSERARKGKGSYDRRKANTLYQ</sequence>
<dbReference type="RefSeq" id="WP_191321513.1">
    <property type="nucleotide sequence ID" value="NZ_BNCG01000103.1"/>
</dbReference>
<dbReference type="EMBL" id="JBHRYC010000068">
    <property type="protein sequence ID" value="MFC3638376.1"/>
    <property type="molecule type" value="Genomic_DNA"/>
</dbReference>
<organism evidence="2 3">
    <name type="scientific">Camelimonas fluminis</name>
    <dbReference type="NCBI Taxonomy" id="1576911"/>
    <lineage>
        <taxon>Bacteria</taxon>
        <taxon>Pseudomonadati</taxon>
        <taxon>Pseudomonadota</taxon>
        <taxon>Alphaproteobacteria</taxon>
        <taxon>Hyphomicrobiales</taxon>
        <taxon>Chelatococcaceae</taxon>
        <taxon>Camelimonas</taxon>
    </lineage>
</organism>
<keyword evidence="3" id="KW-1185">Reference proteome</keyword>
<name>A0ABV7UIH6_9HYPH</name>